<keyword evidence="3" id="KW-1185">Reference proteome</keyword>
<proteinExistence type="predicted"/>
<dbReference type="OrthoDB" id="1096772at2759"/>
<organism evidence="2 3">
    <name type="scientific">Senna tora</name>
    <dbReference type="NCBI Taxonomy" id="362788"/>
    <lineage>
        <taxon>Eukaryota</taxon>
        <taxon>Viridiplantae</taxon>
        <taxon>Streptophyta</taxon>
        <taxon>Embryophyta</taxon>
        <taxon>Tracheophyta</taxon>
        <taxon>Spermatophyta</taxon>
        <taxon>Magnoliopsida</taxon>
        <taxon>eudicotyledons</taxon>
        <taxon>Gunneridae</taxon>
        <taxon>Pentapetalae</taxon>
        <taxon>rosids</taxon>
        <taxon>fabids</taxon>
        <taxon>Fabales</taxon>
        <taxon>Fabaceae</taxon>
        <taxon>Caesalpinioideae</taxon>
        <taxon>Cassia clade</taxon>
        <taxon>Senna</taxon>
    </lineage>
</organism>
<evidence type="ECO:0000313" key="2">
    <source>
        <dbReference type="EMBL" id="KAF7823170.1"/>
    </source>
</evidence>
<dbReference type="Proteomes" id="UP000634136">
    <property type="component" value="Unassembled WGS sequence"/>
</dbReference>
<feature type="compositionally biased region" description="Basic and acidic residues" evidence="1">
    <location>
        <begin position="38"/>
        <end position="52"/>
    </location>
</feature>
<dbReference type="AlphaFoldDB" id="A0A834TJZ2"/>
<accession>A0A834TJZ2</accession>
<feature type="compositionally biased region" description="Basic and acidic residues" evidence="1">
    <location>
        <begin position="10"/>
        <end position="29"/>
    </location>
</feature>
<dbReference type="PANTHER" id="PTHR31286:SF99">
    <property type="entry name" value="DUF4283 DOMAIN-CONTAINING PROTEIN"/>
    <property type="match status" value="1"/>
</dbReference>
<name>A0A834TJZ2_9FABA</name>
<evidence type="ECO:0008006" key="4">
    <source>
        <dbReference type="Google" id="ProtNLM"/>
    </source>
</evidence>
<dbReference type="InterPro" id="IPR040256">
    <property type="entry name" value="At4g02000-like"/>
</dbReference>
<sequence>MSSTTAGGLSREEKDQVERSSKKVKVHGEAEEDMIMVTDDKLAGNVPGHDEEMSLSASDGESENEEDSNSDASSEENDGTRGKFARIYVEINLKKQLVPQVEVRGRSYAVEYEGLHLICFHCGRYGHSKDLCLLKKEAAGKDQSQQVDLNTVPSDGGHGVDDGGNVALAPVTSNQQVGNGSDGCFGPWMTMNRSKRGKNHNQFSKRNGSHNGGARVKPGVLERKGVINVPQSRFEVLNAVGEQHEDGMGSGMNEGFIQGWSTDPNEGNKSISIYGKEIVEDRVAWRPSPVQKPHSNVNPTQAQVVASQPNRNQFFNPIFDARRNGIIGPNNVAGLSRDSAIQHLQPNFPPLPSKPKETTNNDAEDANGVLAVANGGRESFDGGTASLCGGDMAKASMASSPVHVDEVAEVSMASGMEVEGPNGAQF</sequence>
<feature type="region of interest" description="Disordered" evidence="1">
    <location>
        <begin position="196"/>
        <end position="217"/>
    </location>
</feature>
<evidence type="ECO:0000256" key="1">
    <source>
        <dbReference type="SAM" id="MobiDB-lite"/>
    </source>
</evidence>
<feature type="compositionally biased region" description="Acidic residues" evidence="1">
    <location>
        <begin position="60"/>
        <end position="77"/>
    </location>
</feature>
<dbReference type="EMBL" id="JAAIUW010000007">
    <property type="protein sequence ID" value="KAF7823170.1"/>
    <property type="molecule type" value="Genomic_DNA"/>
</dbReference>
<comment type="caution">
    <text evidence="2">The sequence shown here is derived from an EMBL/GenBank/DDBJ whole genome shotgun (WGS) entry which is preliminary data.</text>
</comment>
<dbReference type="PANTHER" id="PTHR31286">
    <property type="entry name" value="GLYCINE-RICH CELL WALL STRUCTURAL PROTEIN 1.8-LIKE"/>
    <property type="match status" value="1"/>
</dbReference>
<gene>
    <name evidence="2" type="ORF">G2W53_021314</name>
</gene>
<protein>
    <recommendedName>
        <fullName evidence="4">CCHC-type domain-containing protein</fullName>
    </recommendedName>
</protein>
<feature type="region of interest" description="Disordered" evidence="1">
    <location>
        <begin position="1"/>
        <end position="81"/>
    </location>
</feature>
<evidence type="ECO:0000313" key="3">
    <source>
        <dbReference type="Proteomes" id="UP000634136"/>
    </source>
</evidence>
<reference evidence="2" key="1">
    <citation type="submission" date="2020-09" db="EMBL/GenBank/DDBJ databases">
        <title>Genome-Enabled Discovery of Anthraquinone Biosynthesis in Senna tora.</title>
        <authorList>
            <person name="Kang S.-H."/>
            <person name="Pandey R.P."/>
            <person name="Lee C.-M."/>
            <person name="Sim J.-S."/>
            <person name="Jeong J.-T."/>
            <person name="Choi B.-S."/>
            <person name="Jung M."/>
            <person name="Ginzburg D."/>
            <person name="Zhao K."/>
            <person name="Won S.Y."/>
            <person name="Oh T.-J."/>
            <person name="Yu Y."/>
            <person name="Kim N.-H."/>
            <person name="Lee O.R."/>
            <person name="Lee T.-H."/>
            <person name="Bashyal P."/>
            <person name="Kim T.-S."/>
            <person name="Lee W.-H."/>
            <person name="Kawkins C."/>
            <person name="Kim C.-K."/>
            <person name="Kim J.S."/>
            <person name="Ahn B.O."/>
            <person name="Rhee S.Y."/>
            <person name="Sohng J.K."/>
        </authorList>
    </citation>
    <scope>NUCLEOTIDE SEQUENCE</scope>
    <source>
        <tissue evidence="2">Leaf</tissue>
    </source>
</reference>